<sequence length="311" mass="33791">MSVTKKLIRPKKLKKGDKVGIVAPAGPVDPEILEKGLQVLRSMQLEPVLGRHVFSRRGYLAGKDEDRASDLMGMFADQDIKAILCARGGYGVNRLLPLLKPSIIRKNPKILVGASDITLLLLYLAKKCSLVAFHGPMVGGNFGQHGMKQTKKQFHDLLTGQSAGKTLVSAQAHVLKPGVGKGEITGGCLTLLCRSLGTPYEIQTKGKILFIEDVNEAPYKIDGMLWQLRAAGKFKDVKGIVLGEMINCHPQKSTNGTTTHYYHEMFDGLSIPIVTNFPIGHGKEMWTLPFGVGATLNAEAKSIQLKHCGVV</sequence>
<organism evidence="8">
    <name type="scientific">hydrothermal vent metagenome</name>
    <dbReference type="NCBI Taxonomy" id="652676"/>
    <lineage>
        <taxon>unclassified sequences</taxon>
        <taxon>metagenomes</taxon>
        <taxon>ecological metagenomes</taxon>
    </lineage>
</organism>
<dbReference type="InterPro" id="IPR027461">
    <property type="entry name" value="Carboxypeptidase_A_C_sf"/>
</dbReference>
<keyword evidence="5" id="KW-0720">Serine protease</keyword>
<evidence type="ECO:0000256" key="5">
    <source>
        <dbReference type="ARBA" id="ARBA00022825"/>
    </source>
</evidence>
<comment type="similarity">
    <text evidence="1">Belongs to the peptidase S66 family.</text>
</comment>
<dbReference type="InterPro" id="IPR040449">
    <property type="entry name" value="Peptidase_S66_N"/>
</dbReference>
<dbReference type="EMBL" id="UOGG01000197">
    <property type="protein sequence ID" value="VAX32355.1"/>
    <property type="molecule type" value="Genomic_DNA"/>
</dbReference>
<dbReference type="SUPFAM" id="SSF141986">
    <property type="entry name" value="LD-carboxypeptidase A C-terminal domain-like"/>
    <property type="match status" value="1"/>
</dbReference>
<dbReference type="CDD" id="cd07025">
    <property type="entry name" value="Peptidase_S66"/>
    <property type="match status" value="1"/>
</dbReference>
<reference evidence="8" key="1">
    <citation type="submission" date="2018-06" db="EMBL/GenBank/DDBJ databases">
        <authorList>
            <person name="Zhirakovskaya E."/>
        </authorList>
    </citation>
    <scope>NUCLEOTIDE SEQUENCE</scope>
</reference>
<evidence type="ECO:0000259" key="7">
    <source>
        <dbReference type="Pfam" id="PF17676"/>
    </source>
</evidence>
<dbReference type="InterPro" id="IPR029062">
    <property type="entry name" value="Class_I_gatase-like"/>
</dbReference>
<keyword evidence="3" id="KW-0645">Protease</keyword>
<dbReference type="GO" id="GO:0006508">
    <property type="term" value="P:proteolysis"/>
    <property type="evidence" value="ECO:0007669"/>
    <property type="project" value="UniProtKB-KW"/>
</dbReference>
<dbReference type="Gene3D" id="3.40.50.10740">
    <property type="entry name" value="Class I glutamine amidotransferase-like"/>
    <property type="match status" value="1"/>
</dbReference>
<evidence type="ECO:0000256" key="1">
    <source>
        <dbReference type="ARBA" id="ARBA00010233"/>
    </source>
</evidence>
<protein>
    <submittedName>
        <fullName evidence="8">Muramoyltetrapeptide carboxypeptidase</fullName>
        <ecNumber evidence="8">3.4.17.13</ecNumber>
    </submittedName>
</protein>
<evidence type="ECO:0000256" key="4">
    <source>
        <dbReference type="ARBA" id="ARBA00022801"/>
    </source>
</evidence>
<dbReference type="InterPro" id="IPR003507">
    <property type="entry name" value="S66_fam"/>
</dbReference>
<evidence type="ECO:0000259" key="6">
    <source>
        <dbReference type="Pfam" id="PF02016"/>
    </source>
</evidence>
<dbReference type="Pfam" id="PF17676">
    <property type="entry name" value="Peptidase_S66C"/>
    <property type="match status" value="1"/>
</dbReference>
<gene>
    <name evidence="8" type="ORF">MNBD_NITROSPINAE05-72</name>
</gene>
<dbReference type="PANTHER" id="PTHR30237">
    <property type="entry name" value="MURAMOYLTETRAPEPTIDE CARBOXYPEPTIDASE"/>
    <property type="match status" value="1"/>
</dbReference>
<feature type="domain" description="LD-carboxypeptidase N-terminal" evidence="6">
    <location>
        <begin position="19"/>
        <end position="135"/>
    </location>
</feature>
<dbReference type="PANTHER" id="PTHR30237:SF2">
    <property type="entry name" value="MUREIN TETRAPEPTIDE CARBOXYPEPTIDASE"/>
    <property type="match status" value="1"/>
</dbReference>
<dbReference type="Pfam" id="PF02016">
    <property type="entry name" value="Peptidase_S66"/>
    <property type="match status" value="1"/>
</dbReference>
<keyword evidence="4 8" id="KW-0378">Hydrolase</keyword>
<dbReference type="AlphaFoldDB" id="A0A3B1DKZ4"/>
<evidence type="ECO:0000256" key="2">
    <source>
        <dbReference type="ARBA" id="ARBA00022645"/>
    </source>
</evidence>
<dbReference type="SUPFAM" id="SSF52317">
    <property type="entry name" value="Class I glutamine amidotransferase-like"/>
    <property type="match status" value="1"/>
</dbReference>
<dbReference type="GO" id="GO:0106415">
    <property type="term" value="F:muramoyltetrapeptide carboxypeptidase activity"/>
    <property type="evidence" value="ECO:0007669"/>
    <property type="project" value="UniProtKB-EC"/>
</dbReference>
<dbReference type="Gene3D" id="3.50.30.60">
    <property type="entry name" value="LD-carboxypeptidase A C-terminal domain-like"/>
    <property type="match status" value="1"/>
</dbReference>
<dbReference type="GO" id="GO:0008236">
    <property type="term" value="F:serine-type peptidase activity"/>
    <property type="evidence" value="ECO:0007669"/>
    <property type="project" value="UniProtKB-KW"/>
</dbReference>
<name>A0A3B1DKZ4_9ZZZZ</name>
<dbReference type="PIRSF" id="PIRSF028757">
    <property type="entry name" value="LD-carboxypeptidase"/>
    <property type="match status" value="1"/>
</dbReference>
<proteinExistence type="inferred from homology"/>
<evidence type="ECO:0000256" key="3">
    <source>
        <dbReference type="ARBA" id="ARBA00022670"/>
    </source>
</evidence>
<evidence type="ECO:0000313" key="8">
    <source>
        <dbReference type="EMBL" id="VAX32355.1"/>
    </source>
</evidence>
<dbReference type="InterPro" id="IPR040921">
    <property type="entry name" value="Peptidase_S66C"/>
</dbReference>
<accession>A0A3B1DKZ4</accession>
<dbReference type="EC" id="3.4.17.13" evidence="8"/>
<keyword evidence="2 8" id="KW-0121">Carboxypeptidase</keyword>
<dbReference type="InterPro" id="IPR027478">
    <property type="entry name" value="LdcA_N"/>
</dbReference>
<feature type="domain" description="LD-carboxypeptidase C-terminal" evidence="7">
    <location>
        <begin position="181"/>
        <end position="296"/>
    </location>
</feature>